<keyword evidence="5 7" id="KW-0472">Membrane</keyword>
<keyword evidence="2 7" id="KW-1003">Cell membrane</keyword>
<feature type="transmembrane region" description="Helical" evidence="7">
    <location>
        <begin position="360"/>
        <end position="380"/>
    </location>
</feature>
<feature type="transmembrane region" description="Helical" evidence="7">
    <location>
        <begin position="56"/>
        <end position="76"/>
    </location>
</feature>
<keyword evidence="7" id="KW-0915">Sodium</keyword>
<evidence type="ECO:0000256" key="1">
    <source>
        <dbReference type="ARBA" id="ARBA00004429"/>
    </source>
</evidence>
<dbReference type="PANTHER" id="PTHR30341:SF0">
    <property type="entry name" value="NA(+)_H(+) ANTIPORTER NHAA"/>
    <property type="match status" value="1"/>
</dbReference>
<dbReference type="Pfam" id="PF06965">
    <property type="entry name" value="Na_H_antiport_1"/>
    <property type="match status" value="1"/>
</dbReference>
<dbReference type="HAMAP" id="MF_01844">
    <property type="entry name" value="NhaA"/>
    <property type="match status" value="1"/>
</dbReference>
<keyword evidence="7" id="KW-0813">Transport</keyword>
<dbReference type="InterPro" id="IPR023171">
    <property type="entry name" value="Na/H_antiporter_dom_sf"/>
</dbReference>
<dbReference type="NCBIfam" id="NF011427">
    <property type="entry name" value="PRK14854.1"/>
    <property type="match status" value="1"/>
</dbReference>
<feature type="transmembrane region" description="Helical" evidence="7">
    <location>
        <begin position="256"/>
        <end position="282"/>
    </location>
</feature>
<feature type="transmembrane region" description="Helical" evidence="7">
    <location>
        <begin position="178"/>
        <end position="198"/>
    </location>
</feature>
<dbReference type="NCBIfam" id="TIGR00773">
    <property type="entry name" value="NhaA"/>
    <property type="match status" value="1"/>
</dbReference>
<feature type="transmembrane region" description="Helical" evidence="7">
    <location>
        <begin position="88"/>
        <end position="111"/>
    </location>
</feature>
<dbReference type="AlphaFoldDB" id="A0A097EPU4"/>
<sequence>MEAKQKNQDIIGGLILFTAALLAIFVNNSSLSSYYGMLETVNVKLGVENLVIDKNLMHWINDGLMAIYFLYIGLEIKREMIVGALSRSANIIVPAIAALAGLMLPSIIYILINFKNINNLNGWAIPSATDIAFTLGILALLGSRIPPKLKLLVIIIAVFDDIAAIAIIAIFYTKSLSIVSLLLGSVFIIMMIICNRVFKVKRSSVYIVLGFLAWFCTIKSGVHATLAGVATAICIPFKEGDDNCPASFIEESLTPWVVFFILPIFAFANAGVSFAGIGFSIIFEPVTLGIILGLFIGKQLGIFSVLAVLKKVKLFKLGKDFSYSQIYGISLLCGIGFTMSLFIGGLAFDDNYTFNAVKVGVIIGSILSGVLGYLVLRFIAKDSE</sequence>
<organism evidence="8 9">
    <name type="scientific">Candidatus Francisella endociliophora</name>
    <dbReference type="NCBI Taxonomy" id="653937"/>
    <lineage>
        <taxon>Bacteria</taxon>
        <taxon>Pseudomonadati</taxon>
        <taxon>Pseudomonadota</taxon>
        <taxon>Gammaproteobacteria</taxon>
        <taxon>Thiotrichales</taxon>
        <taxon>Francisellaceae</taxon>
        <taxon>Francisella</taxon>
    </lineage>
</organism>
<evidence type="ECO:0000256" key="4">
    <source>
        <dbReference type="ARBA" id="ARBA00022989"/>
    </source>
</evidence>
<keyword evidence="9" id="KW-1185">Reference proteome</keyword>
<feature type="transmembrane region" description="Helical" evidence="7">
    <location>
        <begin position="123"/>
        <end position="142"/>
    </location>
</feature>
<dbReference type="eggNOG" id="COG3004">
    <property type="taxonomic scope" value="Bacteria"/>
</dbReference>
<dbReference type="KEGG" id="frf:LO80_06175"/>
<evidence type="ECO:0000256" key="5">
    <source>
        <dbReference type="ARBA" id="ARBA00023136"/>
    </source>
</evidence>
<dbReference type="OrthoDB" id="9808135at2"/>
<evidence type="ECO:0000256" key="7">
    <source>
        <dbReference type="HAMAP-Rule" id="MF_01844"/>
    </source>
</evidence>
<keyword evidence="3 7" id="KW-0812">Transmembrane</keyword>
<comment type="similarity">
    <text evidence="7">Belongs to the NhaA Na(+)/H(+) (TC 2.A.33) antiporter family.</text>
</comment>
<dbReference type="RefSeq" id="WP_040009580.1">
    <property type="nucleotide sequence ID" value="NZ_CP009574.1"/>
</dbReference>
<dbReference type="GO" id="GO:0006885">
    <property type="term" value="P:regulation of pH"/>
    <property type="evidence" value="ECO:0007669"/>
    <property type="project" value="UniProtKB-UniRule"/>
</dbReference>
<feature type="transmembrane region" description="Helical" evidence="7">
    <location>
        <begin position="12"/>
        <end position="36"/>
    </location>
</feature>
<dbReference type="STRING" id="1547445.LO80_06175"/>
<keyword evidence="7" id="KW-0050">Antiport</keyword>
<dbReference type="InterPro" id="IPR004670">
    <property type="entry name" value="NhaA"/>
</dbReference>
<keyword evidence="7" id="KW-0406">Ion transport</keyword>
<comment type="catalytic activity">
    <reaction evidence="7">
        <text>Na(+)(in) + 2 H(+)(out) = Na(+)(out) + 2 H(+)(in)</text>
        <dbReference type="Rhea" id="RHEA:29251"/>
        <dbReference type="ChEBI" id="CHEBI:15378"/>
        <dbReference type="ChEBI" id="CHEBI:29101"/>
    </reaction>
</comment>
<protein>
    <recommendedName>
        <fullName evidence="7">Na(+)/H(+) antiporter NhaA</fullName>
    </recommendedName>
    <alternativeName>
        <fullName evidence="7">Sodium/proton antiporter NhaA</fullName>
    </alternativeName>
</protein>
<dbReference type="HOGENOM" id="CLU_015803_1_0_6"/>
<feature type="transmembrane region" description="Helical" evidence="7">
    <location>
        <begin position="288"/>
        <end position="309"/>
    </location>
</feature>
<dbReference type="Proteomes" id="UP000029672">
    <property type="component" value="Chromosome"/>
</dbReference>
<comment type="function">
    <text evidence="7">Na(+)/H(+) antiporter that extrudes sodium in exchange for external protons.</text>
</comment>
<keyword evidence="6 7" id="KW-0739">Sodium transport</keyword>
<feature type="transmembrane region" description="Helical" evidence="7">
    <location>
        <begin position="149"/>
        <end position="172"/>
    </location>
</feature>
<comment type="subcellular location">
    <subcellularLocation>
        <location evidence="1">Cell inner membrane</location>
        <topology evidence="1">Multi-pass membrane protein</topology>
    </subcellularLocation>
    <subcellularLocation>
        <location evidence="7">Cell membrane</location>
        <topology evidence="7">Multi-pass membrane protein</topology>
    </subcellularLocation>
</comment>
<dbReference type="NCBIfam" id="NF007112">
    <property type="entry name" value="PRK09561.1"/>
    <property type="match status" value="1"/>
</dbReference>
<dbReference type="NCBIfam" id="NF007111">
    <property type="entry name" value="PRK09560.1"/>
    <property type="match status" value="1"/>
</dbReference>
<dbReference type="GO" id="GO:0005886">
    <property type="term" value="C:plasma membrane"/>
    <property type="evidence" value="ECO:0007669"/>
    <property type="project" value="UniProtKB-SubCell"/>
</dbReference>
<feature type="transmembrane region" description="Helical" evidence="7">
    <location>
        <begin position="329"/>
        <end position="348"/>
    </location>
</feature>
<proteinExistence type="inferred from homology"/>
<dbReference type="Gene3D" id="1.20.1530.10">
    <property type="entry name" value="Na+/H+ antiporter like domain"/>
    <property type="match status" value="1"/>
</dbReference>
<evidence type="ECO:0000313" key="8">
    <source>
        <dbReference type="EMBL" id="AIT09588.1"/>
    </source>
</evidence>
<gene>
    <name evidence="7 8" type="primary">nhaA</name>
    <name evidence="8" type="ORF">LO80_06175</name>
</gene>
<dbReference type="EMBL" id="CP009574">
    <property type="protein sequence ID" value="AIT09588.1"/>
    <property type="molecule type" value="Genomic_DNA"/>
</dbReference>
<evidence type="ECO:0000256" key="3">
    <source>
        <dbReference type="ARBA" id="ARBA00022692"/>
    </source>
</evidence>
<dbReference type="PANTHER" id="PTHR30341">
    <property type="entry name" value="SODIUM ION/PROTON ANTIPORTER NHAA-RELATED"/>
    <property type="match status" value="1"/>
</dbReference>
<accession>A0A097EPU4</accession>
<keyword evidence="4 7" id="KW-1133">Transmembrane helix</keyword>
<evidence type="ECO:0000313" key="9">
    <source>
        <dbReference type="Proteomes" id="UP000029672"/>
    </source>
</evidence>
<dbReference type="GO" id="GO:0015385">
    <property type="term" value="F:sodium:proton antiporter activity"/>
    <property type="evidence" value="ECO:0007669"/>
    <property type="project" value="UniProtKB-UniRule"/>
</dbReference>
<name>A0A097EPU4_9GAMM</name>
<reference evidence="8 9" key="1">
    <citation type="submission" date="2014-10" db="EMBL/GenBank/DDBJ databases">
        <title>Whole genome sequence of Francisella endociliophora strain FSC1006, isolated from a laboratory culture of the marine ciliate Euplotes raikovi.</title>
        <authorList>
            <person name="Granberg M."/>
            <person name="Backman S."/>
            <person name="Lundmark E."/>
            <person name="Nilsson E."/>
            <person name="Karlsson E."/>
            <person name="Thelaus J."/>
            <person name="Ohrman C."/>
            <person name="Larkeryd A."/>
            <person name="Stenberg P."/>
        </authorList>
    </citation>
    <scope>NUCLEOTIDE SEQUENCE [LARGE SCALE GENOMIC DNA]</scope>
    <source>
        <strain evidence="8 9">FSC1006</strain>
    </source>
</reference>
<evidence type="ECO:0000256" key="6">
    <source>
        <dbReference type="ARBA" id="ARBA00023201"/>
    </source>
</evidence>
<evidence type="ECO:0000256" key="2">
    <source>
        <dbReference type="ARBA" id="ARBA00022475"/>
    </source>
</evidence>